<dbReference type="Pfam" id="PF13671">
    <property type="entry name" value="AAA_33"/>
    <property type="match status" value="1"/>
</dbReference>
<dbReference type="PANTHER" id="PTHR43883:SF1">
    <property type="entry name" value="GLUCONOKINASE"/>
    <property type="match status" value="1"/>
</dbReference>
<organism evidence="2 3">
    <name type="scientific">Steroidobacter denitrificans</name>
    <dbReference type="NCBI Taxonomy" id="465721"/>
    <lineage>
        <taxon>Bacteria</taxon>
        <taxon>Pseudomonadati</taxon>
        <taxon>Pseudomonadota</taxon>
        <taxon>Gammaproteobacteria</taxon>
        <taxon>Steroidobacterales</taxon>
        <taxon>Steroidobacteraceae</taxon>
        <taxon>Steroidobacter</taxon>
    </lineage>
</organism>
<dbReference type="InterPro" id="IPR052732">
    <property type="entry name" value="Cell-binding_unc_protein"/>
</dbReference>
<dbReference type="InterPro" id="IPR002575">
    <property type="entry name" value="Aminoglycoside_PTrfase"/>
</dbReference>
<reference evidence="2 3" key="1">
    <citation type="submission" date="2015-06" db="EMBL/GenBank/DDBJ databases">
        <title>A Comprehensive Approach to Explore the Metabolic and Phylogenetic Diversity of Bacterial Steroid Degradation in the Environment: Testosterone as an Example.</title>
        <authorList>
            <person name="Yang F.-C."/>
            <person name="Chen Y.-L."/>
            <person name="Yu C.-P."/>
            <person name="Tang S.-L."/>
            <person name="Wang P.-H."/>
            <person name="Ismail W."/>
            <person name="Wang C.-H."/>
            <person name="Yang C.-Y."/>
            <person name="Chiang Y.-R."/>
        </authorList>
    </citation>
    <scope>NUCLEOTIDE SEQUENCE [LARGE SCALE GENOMIC DNA]</scope>
    <source>
        <strain evidence="2 3">DSM 18526</strain>
    </source>
</reference>
<dbReference type="InterPro" id="IPR011009">
    <property type="entry name" value="Kinase-like_dom_sf"/>
</dbReference>
<dbReference type="STRING" id="465721.ACG33_11085"/>
<dbReference type="Gene3D" id="3.40.50.300">
    <property type="entry name" value="P-loop containing nucleotide triphosphate hydrolases"/>
    <property type="match status" value="1"/>
</dbReference>
<name>A0A127FB32_STEDE</name>
<feature type="domain" description="Aminoglycoside phosphotransferase" evidence="1">
    <location>
        <begin position="66"/>
        <end position="288"/>
    </location>
</feature>
<protein>
    <recommendedName>
        <fullName evidence="1">Aminoglycoside phosphotransferase domain-containing protein</fullName>
    </recommendedName>
</protein>
<dbReference type="PANTHER" id="PTHR43883">
    <property type="entry name" value="SLR0207 PROTEIN"/>
    <property type="match status" value="1"/>
</dbReference>
<dbReference type="SUPFAM" id="SSF52540">
    <property type="entry name" value="P-loop containing nucleoside triphosphate hydrolases"/>
    <property type="match status" value="1"/>
</dbReference>
<gene>
    <name evidence="2" type="ORF">ACG33_11085</name>
</gene>
<proteinExistence type="predicted"/>
<dbReference type="Pfam" id="PF01636">
    <property type="entry name" value="APH"/>
    <property type="match status" value="1"/>
</dbReference>
<dbReference type="Proteomes" id="UP000070250">
    <property type="component" value="Chromosome"/>
</dbReference>
<dbReference type="AlphaFoldDB" id="A0A127FB32"/>
<accession>A0A127FB32</accession>
<dbReference type="KEGG" id="sdf:ACG33_11085"/>
<evidence type="ECO:0000313" key="3">
    <source>
        <dbReference type="Proteomes" id="UP000070250"/>
    </source>
</evidence>
<evidence type="ECO:0000259" key="1">
    <source>
        <dbReference type="Pfam" id="PF01636"/>
    </source>
</evidence>
<sequence length="527" mass="58164">MFPVSRPGTVSELIEALREPACYPHPVASVVVKQTHISWVLLAGTYAYKIKKPVRFGFVDFSTLERRRQACEDELRLNRRFAPTLYVDVVAIHGTAARPIFEPRSAPIEYAVRLHRFDTEQELGALLARDAVTCEELNVFGQQLAQLQEGCPVYSTAGMAQRSQATVAANLDELLAETSARPEDPGGLQPLAEVARWLRDWAAGCAAALERRAALGRVRECHGDLHVGNVVRFEGRLTAFDCLEFDISLRRIDVLDDAAFLFMDLVARGRRDLAYAFLNGWLERAGDYEAIGLLGYFFVHRALVRVKVLLLGGEPGEARRYLDAARILVQGSRAVLVLTCGLSGSGKTWLSERVMAAAGAIRIRSDVERKRMAGLQADQSSLQAGIDIYTSAFNDRVYERLLHLAGEQLRAGQSVIVDAAFLKQAERHRFSALADELDVPLVLLHCVAPAEELGRRLSARQRAGKDASEADEAVMLRQVHAWEPFAEFERGAVIEVDTRAPGAAARVAARIVNLQAEASSDRKTVKP</sequence>
<dbReference type="InterPro" id="IPR027417">
    <property type="entry name" value="P-loop_NTPase"/>
</dbReference>
<dbReference type="SUPFAM" id="SSF56112">
    <property type="entry name" value="Protein kinase-like (PK-like)"/>
    <property type="match status" value="1"/>
</dbReference>
<dbReference type="PATRIC" id="fig|465721.4.peg.2363"/>
<dbReference type="EMBL" id="CP011971">
    <property type="protein sequence ID" value="AMN47633.1"/>
    <property type="molecule type" value="Genomic_DNA"/>
</dbReference>
<keyword evidence="3" id="KW-1185">Reference proteome</keyword>
<evidence type="ECO:0000313" key="2">
    <source>
        <dbReference type="EMBL" id="AMN47633.1"/>
    </source>
</evidence>